<proteinExistence type="predicted"/>
<feature type="domain" description="HAM1-like N-terminal" evidence="3">
    <location>
        <begin position="15"/>
        <end position="690"/>
    </location>
</feature>
<accession>A0A0D2MEE5</accession>
<dbReference type="EMBL" id="KN817553">
    <property type="protein sequence ID" value="KJA21958.1"/>
    <property type="molecule type" value="Genomic_DNA"/>
</dbReference>
<feature type="region of interest" description="Disordered" evidence="1">
    <location>
        <begin position="300"/>
        <end position="323"/>
    </location>
</feature>
<evidence type="ECO:0000256" key="1">
    <source>
        <dbReference type="SAM" id="MobiDB-lite"/>
    </source>
</evidence>
<dbReference type="PANTHER" id="PTHR31138">
    <property type="entry name" value="CHROMOSOME 19, WHOLE GENOME SHOTGUN SEQUENCE"/>
    <property type="match status" value="1"/>
</dbReference>
<dbReference type="Pfam" id="PF14613">
    <property type="entry name" value="HAM1_C"/>
    <property type="match status" value="1"/>
</dbReference>
<reference evidence="5" key="1">
    <citation type="submission" date="2014-04" db="EMBL/GenBank/DDBJ databases">
        <title>Evolutionary Origins and Diversification of the Mycorrhizal Mutualists.</title>
        <authorList>
            <consortium name="DOE Joint Genome Institute"/>
            <consortium name="Mycorrhizal Genomics Consortium"/>
            <person name="Kohler A."/>
            <person name="Kuo A."/>
            <person name="Nagy L.G."/>
            <person name="Floudas D."/>
            <person name="Copeland A."/>
            <person name="Barry K.W."/>
            <person name="Cichocki N."/>
            <person name="Veneault-Fourrey C."/>
            <person name="LaButti K."/>
            <person name="Lindquist E.A."/>
            <person name="Lipzen A."/>
            <person name="Lundell T."/>
            <person name="Morin E."/>
            <person name="Murat C."/>
            <person name="Riley R."/>
            <person name="Ohm R."/>
            <person name="Sun H."/>
            <person name="Tunlid A."/>
            <person name="Henrissat B."/>
            <person name="Grigoriev I.V."/>
            <person name="Hibbett D.S."/>
            <person name="Martin F."/>
        </authorList>
    </citation>
    <scope>NUCLEOTIDE SEQUENCE [LARGE SCALE GENOMIC DNA]</scope>
    <source>
        <strain evidence="5">FD-334 SS-4</strain>
    </source>
</reference>
<dbReference type="SUPFAM" id="SSF55394">
    <property type="entry name" value="Bactericidal permeability-increasing protein, BPI"/>
    <property type="match status" value="1"/>
</dbReference>
<feature type="region of interest" description="Disordered" evidence="1">
    <location>
        <begin position="788"/>
        <end position="825"/>
    </location>
</feature>
<dbReference type="AlphaFoldDB" id="A0A0D2MEE5"/>
<dbReference type="InterPro" id="IPR027842">
    <property type="entry name" value="HAM1-like_C"/>
</dbReference>
<dbReference type="Gene3D" id="3.15.10.10">
    <property type="entry name" value="Bactericidal permeability-increasing protein, domain 1"/>
    <property type="match status" value="1"/>
</dbReference>
<dbReference type="OrthoDB" id="19394at2759"/>
<dbReference type="Pfam" id="PF19343">
    <property type="entry name" value="HAM1_N"/>
    <property type="match status" value="1"/>
</dbReference>
<evidence type="ECO:0000313" key="4">
    <source>
        <dbReference type="EMBL" id="KJA21958.1"/>
    </source>
</evidence>
<organism evidence="4 5">
    <name type="scientific">Hypholoma sublateritium (strain FD-334 SS-4)</name>
    <dbReference type="NCBI Taxonomy" id="945553"/>
    <lineage>
        <taxon>Eukaryota</taxon>
        <taxon>Fungi</taxon>
        <taxon>Dikarya</taxon>
        <taxon>Basidiomycota</taxon>
        <taxon>Agaricomycotina</taxon>
        <taxon>Agaricomycetes</taxon>
        <taxon>Agaricomycetidae</taxon>
        <taxon>Agaricales</taxon>
        <taxon>Agaricineae</taxon>
        <taxon>Strophariaceae</taxon>
        <taxon>Hypholoma</taxon>
    </lineage>
</organism>
<sequence>MSSLAKAPKDISAHPAKGSVTVPIDKEAKDADVDRKIRLYGVIDALRHHKLPSNAQIDAALRYVLDASPPSLDALSPEGRRLIQDVKDVVATMRLTIMEKNADEMIQDLTWRLTDAGNTLKTPDNTDKLAGNAKEAVHGDRDQAVKHLRTLLTLVVTNSEVRKLLGDFSTVGRDLLARGVTKAATAIAPSSEALDAVDEAAPDNEFVTEGGRKVGSDETPVLEARLPGVAGAKLDPHSGGAQAFADDGGDEAERKPLGEVEGLSDAKDKFHGLKEGAKEQAWGKMGGMKDEGMDQATQLKQAKDEGDEETLEKKKGGMKEKMRQLRDNGRDRFNDVMPQQRKDDANERIERSKALFSDEYFPKERRDQFIFRGKKVMLECQNHDDYQGAMRWLISFVEGYVQRALDTAGTAKENGLASGVTDDPTLQFCMAELRTLLERFANGLSMDVITDAIDALADDARRDPDLRHWCSESSEYAKKVLLEPGYILDDQCNAQGDKLRQSGKRFYDDKYKEHFDYLFESVGNWFGGMKEDPINHQFGEDWARLTRDLLFDNEGSLKFKPDLWNDIRKVILPTLIDQVGYIPIPRVEYTDEGLDLVIENLTLQGRNIFPNIVALETNNFVKFSPYSSIGDVSHHHVTLSLEQIQADMRDVAFYYRKKTGLPRMKDSGIADVRLGGSGLSATIELVSSTHDPSSVFKVHRIHVKVDSLKFAIRESKHDFLYKTLRPLATGLIKRQIEKAVSDGIRTFFEYVDGALVSVRDRVSQAKDADNKGKGEVLKEVYSTARSRSTPQVLRLSRPRAKGATSRSLRTGATPFLRGRGTRQGG</sequence>
<evidence type="ECO:0000313" key="5">
    <source>
        <dbReference type="Proteomes" id="UP000054270"/>
    </source>
</evidence>
<protein>
    <submittedName>
        <fullName evidence="4">Uncharacterized protein</fullName>
    </submittedName>
</protein>
<feature type="compositionally biased region" description="Basic and acidic residues" evidence="1">
    <location>
        <begin position="251"/>
        <end position="265"/>
    </location>
</feature>
<evidence type="ECO:0000259" key="3">
    <source>
        <dbReference type="Pfam" id="PF19343"/>
    </source>
</evidence>
<dbReference type="STRING" id="945553.A0A0D2MEE5"/>
<name>A0A0D2MEE5_HYPSF</name>
<dbReference type="InterPro" id="IPR045967">
    <property type="entry name" value="HAM1-like_N"/>
</dbReference>
<feature type="domain" description="HAM1-like C-terminal" evidence="2">
    <location>
        <begin position="703"/>
        <end position="788"/>
    </location>
</feature>
<keyword evidence="5" id="KW-1185">Reference proteome</keyword>
<dbReference type="OMA" id="NTWHEAP"/>
<feature type="compositionally biased region" description="Basic and acidic residues" evidence="1">
    <location>
        <begin position="311"/>
        <end position="323"/>
    </location>
</feature>
<evidence type="ECO:0000259" key="2">
    <source>
        <dbReference type="Pfam" id="PF14613"/>
    </source>
</evidence>
<gene>
    <name evidence="4" type="ORF">HYPSUDRAFT_670511</name>
</gene>
<dbReference type="PANTHER" id="PTHR31138:SF1">
    <property type="entry name" value="PDZ DOMAIN-CONTAINING PROTEIN"/>
    <property type="match status" value="1"/>
</dbReference>
<dbReference type="GO" id="GO:0008289">
    <property type="term" value="F:lipid binding"/>
    <property type="evidence" value="ECO:0007669"/>
    <property type="project" value="InterPro"/>
</dbReference>
<dbReference type="Proteomes" id="UP000054270">
    <property type="component" value="Unassembled WGS sequence"/>
</dbReference>
<dbReference type="InterPro" id="IPR017943">
    <property type="entry name" value="Bactericidal_perm-incr_a/b_dom"/>
</dbReference>
<feature type="region of interest" description="Disordered" evidence="1">
    <location>
        <begin position="231"/>
        <end position="265"/>
    </location>
</feature>